<dbReference type="Proteomes" id="UP001150062">
    <property type="component" value="Unassembled WGS sequence"/>
</dbReference>
<feature type="domain" description="Calponin-homology (CH)" evidence="3">
    <location>
        <begin position="21"/>
        <end position="126"/>
    </location>
</feature>
<comment type="caution">
    <text evidence="4">The sequence shown here is derived from an EMBL/GenBank/DDBJ whole genome shotgun (WGS) entry which is preliminary data.</text>
</comment>
<protein>
    <submittedName>
        <fullName evidence="4">Alpha-actinin-3</fullName>
    </submittedName>
</protein>
<evidence type="ECO:0000313" key="5">
    <source>
        <dbReference type="Proteomes" id="UP001150062"/>
    </source>
</evidence>
<dbReference type="PROSITE" id="PS50021">
    <property type="entry name" value="CH"/>
    <property type="match status" value="2"/>
</dbReference>
<dbReference type="PANTHER" id="PTHR11915">
    <property type="entry name" value="SPECTRIN/FILAMIN RELATED CYTOSKELETAL PROTEIN"/>
    <property type="match status" value="1"/>
</dbReference>
<feature type="coiled-coil region" evidence="1">
    <location>
        <begin position="853"/>
        <end position="908"/>
    </location>
</feature>
<feature type="coiled-coil region" evidence="1">
    <location>
        <begin position="726"/>
        <end position="778"/>
    </location>
</feature>
<organism evidence="4 5">
    <name type="scientific">Anaeramoeba flamelloides</name>
    <dbReference type="NCBI Taxonomy" id="1746091"/>
    <lineage>
        <taxon>Eukaryota</taxon>
        <taxon>Metamonada</taxon>
        <taxon>Anaeramoebidae</taxon>
        <taxon>Anaeramoeba</taxon>
    </lineage>
</organism>
<dbReference type="InterPro" id="IPR036872">
    <property type="entry name" value="CH_dom_sf"/>
</dbReference>
<sequence length="1050" mass="124116">MNQTHEKENSGELFDESFWKKPTKKVVFKWLKHYLPANCKLSLKSLANSFASGDILVELIRSLSNQRFSLPKKKAKSVDDKVSNLQLAIDFCKDRGIPLEIVPEDIIKQNEKKILVMIWKIALSFSFRNAFLFQVDHNSYLLEWCQLVTESYNFKITDFENSFRDGRAFCMLVDFHHSGIISRPTLNQKKAIKNLQKAFELLDLLNVPDLLDPKEVASGKIGKYGIFLYIAELYKKFSHPKKKKKTTQNEGDKKNENKGNTPNNVIKKEKEKKNKKVKERKNKKVKENKNKKVKEKKNKKGKKKGKKKKRNNKGNEQVSSMNKIIKLNEEKILKVFVKLREAQSETQKYKEIIERLQKDKNQEESGEESDPDDPLIKIPKHLRDQKRKQLLILCERQNNVLKKKLKDQEEDFEIQLQEKINKITFLTNELEKSKLPSEKETQLEEQLNENEEKIFNLKRKKKNLKEKFVKQEKENKNLQCQLENQGACLERMNTEKMVVLNIQNQESISELIKEKDRKIEKITNDFEESQSLLSESVEINTILKQKNLKLQKSIQNKENELKKEFDLQKKEYEQNEKTFQKQQVYFEKVIHSQALELEKLRGKKSSINNDNDNILNNQLNNNNSQNRKNTVNDYLQLKNAYTTLEIENQKLLDQYEDLNKNQKEREEKLQECQDFLKINKKNNFEENVKLKKELSNSKKKFELFLSKVNRDKTVKNSEIRKIGKALMEKKRENQTLKDSLLQLSETNNESLQRSKKRIKEMTHEIKDLNDKLNISNNRKIILRGTLEDLELKFQKEYEEIINVIETFNANCKDHKKLKKWKGLPNMLKFFDLTSINYEYKRQQSSLRQRQNDYNNLSRILNQKIEDISNLKKQIIIHNETEEKMSIELNSLRRQIKKLQDENIQTNALKLSPPLPNSNDYILIDNSPLNKNPNNGMDNQSSFQKLKTQQLKQIILSKDEKIEKLSNLVEKNEILERIQTQYSFDLDTDITIKKLTQELVDSKMVIQELKKSANHLPKSQSTNSNLEKLTEYEKNRDAIMFELDKIDSMVF</sequence>
<gene>
    <name evidence="4" type="ORF">M0813_25198</name>
</gene>
<evidence type="ECO:0000313" key="4">
    <source>
        <dbReference type="EMBL" id="KAJ6239315.1"/>
    </source>
</evidence>
<accession>A0ABQ8Y422</accession>
<feature type="coiled-coil region" evidence="1">
    <location>
        <begin position="391"/>
        <end position="481"/>
    </location>
</feature>
<feature type="compositionally biased region" description="Basic residues" evidence="2">
    <location>
        <begin position="273"/>
        <end position="284"/>
    </location>
</feature>
<dbReference type="Gene3D" id="1.10.418.10">
    <property type="entry name" value="Calponin-like domain"/>
    <property type="match status" value="2"/>
</dbReference>
<feature type="coiled-coil region" evidence="1">
    <location>
        <begin position="540"/>
        <end position="672"/>
    </location>
</feature>
<keyword evidence="5" id="KW-1185">Reference proteome</keyword>
<feature type="compositionally biased region" description="Acidic residues" evidence="2">
    <location>
        <begin position="364"/>
        <end position="373"/>
    </location>
</feature>
<feature type="region of interest" description="Disordered" evidence="2">
    <location>
        <begin position="240"/>
        <end position="322"/>
    </location>
</feature>
<dbReference type="SUPFAM" id="SSF47576">
    <property type="entry name" value="Calponin-homology domain, CH-domain"/>
    <property type="match status" value="1"/>
</dbReference>
<dbReference type="SMART" id="SM00033">
    <property type="entry name" value="CH"/>
    <property type="match status" value="2"/>
</dbReference>
<feature type="compositionally biased region" description="Basic residues" evidence="2">
    <location>
        <begin position="291"/>
        <end position="312"/>
    </location>
</feature>
<feature type="coiled-coil region" evidence="1">
    <location>
        <begin position="957"/>
        <end position="1011"/>
    </location>
</feature>
<evidence type="ECO:0000259" key="3">
    <source>
        <dbReference type="PROSITE" id="PS50021"/>
    </source>
</evidence>
<reference evidence="4" key="1">
    <citation type="submission" date="2022-08" db="EMBL/GenBank/DDBJ databases">
        <title>Novel sulfate-reducing endosymbionts in the free-living metamonad Anaeramoeba.</title>
        <authorList>
            <person name="Jerlstrom-Hultqvist J."/>
            <person name="Cepicka I."/>
            <person name="Gallot-Lavallee L."/>
            <person name="Salas-Leiva D."/>
            <person name="Curtis B.A."/>
            <person name="Zahonova K."/>
            <person name="Pipaliya S."/>
            <person name="Dacks J."/>
            <person name="Roger A.J."/>
        </authorList>
    </citation>
    <scope>NUCLEOTIDE SEQUENCE</scope>
    <source>
        <strain evidence="4">Schooner1</strain>
    </source>
</reference>
<proteinExistence type="predicted"/>
<feature type="domain" description="Calponin-homology (CH)" evidence="3">
    <location>
        <begin position="135"/>
        <end position="238"/>
    </location>
</feature>
<keyword evidence="1" id="KW-0175">Coiled coil</keyword>
<feature type="region of interest" description="Disordered" evidence="2">
    <location>
        <begin position="357"/>
        <end position="377"/>
    </location>
</feature>
<evidence type="ECO:0000256" key="2">
    <source>
        <dbReference type="SAM" id="MobiDB-lite"/>
    </source>
</evidence>
<dbReference type="InterPro" id="IPR001715">
    <property type="entry name" value="CH_dom"/>
</dbReference>
<dbReference type="EMBL" id="JAOAOG010000226">
    <property type="protein sequence ID" value="KAJ6239315.1"/>
    <property type="molecule type" value="Genomic_DNA"/>
</dbReference>
<evidence type="ECO:0000256" key="1">
    <source>
        <dbReference type="SAM" id="Coils"/>
    </source>
</evidence>
<name>A0ABQ8Y422_9EUKA</name>
<dbReference type="Pfam" id="PF00307">
    <property type="entry name" value="CH"/>
    <property type="match status" value="2"/>
</dbReference>